<dbReference type="InterPro" id="IPR050309">
    <property type="entry name" value="Type-B_Carboxylest/Lipase"/>
</dbReference>
<evidence type="ECO:0000256" key="3">
    <source>
        <dbReference type="RuleBase" id="RU361235"/>
    </source>
</evidence>
<dbReference type="Pfam" id="PF00135">
    <property type="entry name" value="COesterase"/>
    <property type="match status" value="1"/>
</dbReference>
<evidence type="ECO:0000313" key="6">
    <source>
        <dbReference type="Proteomes" id="UP000186666"/>
    </source>
</evidence>
<protein>
    <recommendedName>
        <fullName evidence="3">Carboxylic ester hydrolase</fullName>
        <ecNumber evidence="3">3.1.1.-</ecNumber>
    </recommendedName>
</protein>
<comment type="caution">
    <text evidence="5">The sequence shown here is derived from an EMBL/GenBank/DDBJ whole genome shotgun (WGS) entry which is preliminary data.</text>
</comment>
<dbReference type="InterPro" id="IPR002018">
    <property type="entry name" value="CarbesteraseB"/>
</dbReference>
<feature type="domain" description="Carboxylesterase type B" evidence="4">
    <location>
        <begin position="11"/>
        <end position="490"/>
    </location>
</feature>
<dbReference type="EMBL" id="FTNK01000002">
    <property type="protein sequence ID" value="SIQ53486.1"/>
    <property type="molecule type" value="Genomic_DNA"/>
</dbReference>
<sequence length="519" mass="58018">MKRIFRYDDVPPVKTTAGLLQGYFVDNVYIFKGVPYAQARRFQKPEPVTPWEGIKDVTSYGFVCPLMTQDTPTGELLVPHRYWPQDENCQNLNIWTRTLDSDVKKPVVVWIHGGGYFAGSSIEQEAYDGENMASNGDVVVVSVNHRLNILGYLDVSPFGEKYKNSANAGQADLVAAMQWIHDNISEFGGDPENITLFGQSGGGMKIGALLQTPAADGLFHKVLMMSGVADDESPIMPRPSGDGRAVVTAMMKELDIPLDMAEQLETIPYQDLVRAYSKVSPAIAMQGSYVGCYPLVNEFFLGDPLTCYTEHAKEIPMMVSTVFGEFAFAPLPYNKKEITEQETQDILNRHFGEKSPQLVELFLQSYPGKHPLDLLCLDRVFRIPSCKLAMKHTSFGKAPAYMYAFAPDFSYQNGKPAWHCSDIPFIFHNVEKVPSANIANVSEKLEQEMFHAFMNFAYTGNPSSPELEWPACKPGDAVTMVFEEHSSVRHNFDDALLELFEEIAPPFSLAALFQQDIQH</sequence>
<dbReference type="InterPro" id="IPR019826">
    <property type="entry name" value="Carboxylesterase_B_AS"/>
</dbReference>
<accession>A0ABY1JPH6</accession>
<gene>
    <name evidence="5" type="ORF">SAMN05421578_102458</name>
</gene>
<dbReference type="EC" id="3.1.1.-" evidence="3"/>
<proteinExistence type="inferred from homology"/>
<dbReference type="Gene3D" id="3.40.50.1820">
    <property type="entry name" value="alpha/beta hydrolase"/>
    <property type="match status" value="1"/>
</dbReference>
<comment type="similarity">
    <text evidence="1 3">Belongs to the type-B carboxylesterase/lipase family.</text>
</comment>
<keyword evidence="2 3" id="KW-0378">Hydrolase</keyword>
<evidence type="ECO:0000313" key="5">
    <source>
        <dbReference type="EMBL" id="SIQ53486.1"/>
    </source>
</evidence>
<evidence type="ECO:0000256" key="1">
    <source>
        <dbReference type="ARBA" id="ARBA00005964"/>
    </source>
</evidence>
<name>A0ABY1JPH6_9BACL</name>
<dbReference type="Proteomes" id="UP000186666">
    <property type="component" value="Unassembled WGS sequence"/>
</dbReference>
<evidence type="ECO:0000256" key="2">
    <source>
        <dbReference type="ARBA" id="ARBA00022801"/>
    </source>
</evidence>
<evidence type="ECO:0000259" key="4">
    <source>
        <dbReference type="Pfam" id="PF00135"/>
    </source>
</evidence>
<organism evidence="5 6">
    <name type="scientific">Paenibacillus macquariensis</name>
    <dbReference type="NCBI Taxonomy" id="948756"/>
    <lineage>
        <taxon>Bacteria</taxon>
        <taxon>Bacillati</taxon>
        <taxon>Bacillota</taxon>
        <taxon>Bacilli</taxon>
        <taxon>Bacillales</taxon>
        <taxon>Paenibacillaceae</taxon>
        <taxon>Paenibacillus</taxon>
    </lineage>
</organism>
<keyword evidence="6" id="KW-1185">Reference proteome</keyword>
<dbReference type="SUPFAM" id="SSF53474">
    <property type="entry name" value="alpha/beta-Hydrolases"/>
    <property type="match status" value="1"/>
</dbReference>
<dbReference type="InterPro" id="IPR029058">
    <property type="entry name" value="AB_hydrolase_fold"/>
</dbReference>
<dbReference type="RefSeq" id="WP_068581514.1">
    <property type="nucleotide sequence ID" value="NZ_FTNK01000002.1"/>
</dbReference>
<dbReference type="PANTHER" id="PTHR11559">
    <property type="entry name" value="CARBOXYLESTERASE"/>
    <property type="match status" value="1"/>
</dbReference>
<reference evidence="5 6" key="1">
    <citation type="submission" date="2017-01" db="EMBL/GenBank/DDBJ databases">
        <authorList>
            <person name="Varghese N."/>
            <person name="Submissions S."/>
        </authorList>
    </citation>
    <scope>NUCLEOTIDE SEQUENCE [LARGE SCALE GENOMIC DNA]</scope>
    <source>
        <strain evidence="5 6">ATCC 23464</strain>
    </source>
</reference>
<dbReference type="PROSITE" id="PS00122">
    <property type="entry name" value="CARBOXYLESTERASE_B_1"/>
    <property type="match status" value="1"/>
</dbReference>